<evidence type="ECO:0000259" key="3">
    <source>
        <dbReference type="Pfam" id="PF01232"/>
    </source>
</evidence>
<feature type="domain" description="Mannitol dehydrogenase C-terminal" evidence="4">
    <location>
        <begin position="273"/>
        <end position="453"/>
    </location>
</feature>
<dbReference type="Gene3D" id="3.40.50.720">
    <property type="entry name" value="NAD(P)-binding Rossmann-like Domain"/>
    <property type="match status" value="1"/>
</dbReference>
<dbReference type="EMBL" id="VUOE01000001">
    <property type="protein sequence ID" value="KAA2218996.1"/>
    <property type="molecule type" value="Genomic_DNA"/>
</dbReference>
<dbReference type="Gene3D" id="1.10.1040.10">
    <property type="entry name" value="N-(1-d-carboxylethyl)-l-norvaline Dehydrogenase, domain 2"/>
    <property type="match status" value="1"/>
</dbReference>
<gene>
    <name evidence="5" type="ORF">F0361_05110</name>
</gene>
<dbReference type="PANTHER" id="PTHR30524:SF0">
    <property type="entry name" value="ALTRONATE OXIDOREDUCTASE-RELATED"/>
    <property type="match status" value="1"/>
</dbReference>
<dbReference type="PRINTS" id="PR00084">
    <property type="entry name" value="MTLDHDRGNASE"/>
</dbReference>
<evidence type="ECO:0000313" key="5">
    <source>
        <dbReference type="EMBL" id="KAA2218996.1"/>
    </source>
</evidence>
<accession>A0A5B2TWV4</accession>
<evidence type="ECO:0000313" key="6">
    <source>
        <dbReference type="Proteomes" id="UP000323188"/>
    </source>
</evidence>
<dbReference type="InterPro" id="IPR036291">
    <property type="entry name" value="NAD(P)-bd_dom_sf"/>
</dbReference>
<dbReference type="GO" id="GO:0005829">
    <property type="term" value="C:cytosol"/>
    <property type="evidence" value="ECO:0007669"/>
    <property type="project" value="TreeGrafter"/>
</dbReference>
<dbReference type="GO" id="GO:0019592">
    <property type="term" value="P:mannitol catabolic process"/>
    <property type="evidence" value="ECO:0007669"/>
    <property type="project" value="TreeGrafter"/>
</dbReference>
<name>A0A5B2TWV4_9FLAO</name>
<organism evidence="5 6">
    <name type="scientific">Maribacter flavus</name>
    <dbReference type="NCBI Taxonomy" id="1658664"/>
    <lineage>
        <taxon>Bacteria</taxon>
        <taxon>Pseudomonadati</taxon>
        <taxon>Bacteroidota</taxon>
        <taxon>Flavobacteriia</taxon>
        <taxon>Flavobacteriales</taxon>
        <taxon>Flavobacteriaceae</taxon>
        <taxon>Maribacter</taxon>
    </lineage>
</organism>
<sequence length="481" mass="55404">MENLNRESSSNSGALPIKVVQFGEGNFLRAFVDYAIKILNDTVGFNAGVALVQPIENGMVSVLNEQDGLYTLFTKGIKKGKEVQEKMLIDTIVKGVNPYDNFEEFLELAREKDLEFVISNTTEAGIRYDGKDLFDMTPPSSFPGKLTCLLYERFHYFDGNQDFGLTIIPCELINYNADTLKKVILQYIDLWKLSGLFKNWVLNACTFHNTLVDRIVPGYPKDDIEEYNRQLEYHDRLIVTAETFFLWVIEGDDNLKKRLPFHKTPLDVRIVEDMQPFRTRKVRILNGAHTAMVPMALLYGNETVKETVDDVFTGEFIRSLILEEVVPTLAMDKQELEVFAEEVFDRFRNPFIKHQLSSIALNSISKFKVRVLPSLLEYVEMKGKLPLRTVFAFACLVRFYQGHWQGNEMPLNDDEAIINTFKNRWQLPLEKMVNELLGNTTFWDTDLNQVDGLPLAMEGALRFLETHGVEKGYQEFEEGYK</sequence>
<dbReference type="InterPro" id="IPR013118">
    <property type="entry name" value="Mannitol_DH_C"/>
</dbReference>
<dbReference type="Proteomes" id="UP000323188">
    <property type="component" value="Unassembled WGS sequence"/>
</dbReference>
<dbReference type="AlphaFoldDB" id="A0A5B2TWV4"/>
<dbReference type="SUPFAM" id="SSF51735">
    <property type="entry name" value="NAD(P)-binding Rossmann-fold domains"/>
    <property type="match status" value="1"/>
</dbReference>
<feature type="domain" description="Mannitol dehydrogenase N-terminal" evidence="3">
    <location>
        <begin position="18"/>
        <end position="260"/>
    </location>
</feature>
<dbReference type="InterPro" id="IPR000669">
    <property type="entry name" value="Mannitol_DH"/>
</dbReference>
<protein>
    <submittedName>
        <fullName evidence="5">Tagaturonate reductase</fullName>
    </submittedName>
</protein>
<comment type="caution">
    <text evidence="5">The sequence shown here is derived from an EMBL/GenBank/DDBJ whole genome shotgun (WGS) entry which is preliminary data.</text>
</comment>
<dbReference type="Pfam" id="PF08125">
    <property type="entry name" value="Mannitol_dh_C"/>
    <property type="match status" value="1"/>
</dbReference>
<dbReference type="GO" id="GO:0008926">
    <property type="term" value="F:mannitol-1-phosphate 5-dehydrogenase activity"/>
    <property type="evidence" value="ECO:0007669"/>
    <property type="project" value="TreeGrafter"/>
</dbReference>
<dbReference type="PANTHER" id="PTHR30524">
    <property type="entry name" value="MANNITOL-1-PHOSPHATE 5-DEHYDROGENASE"/>
    <property type="match status" value="1"/>
</dbReference>
<keyword evidence="1" id="KW-0560">Oxidoreductase</keyword>
<keyword evidence="2" id="KW-0520">NAD</keyword>
<dbReference type="SUPFAM" id="SSF48179">
    <property type="entry name" value="6-phosphogluconate dehydrogenase C-terminal domain-like"/>
    <property type="match status" value="1"/>
</dbReference>
<dbReference type="GO" id="GO:0019698">
    <property type="term" value="P:D-galacturonate catabolic process"/>
    <property type="evidence" value="ECO:0007669"/>
    <property type="project" value="TreeGrafter"/>
</dbReference>
<dbReference type="InterPro" id="IPR008927">
    <property type="entry name" value="6-PGluconate_DH-like_C_sf"/>
</dbReference>
<evidence type="ECO:0000256" key="2">
    <source>
        <dbReference type="ARBA" id="ARBA00023027"/>
    </source>
</evidence>
<reference evidence="5 6" key="1">
    <citation type="submission" date="2019-09" db="EMBL/GenBank/DDBJ databases">
        <authorList>
            <person name="Khan S.A."/>
            <person name="Jeon C.O."/>
            <person name="Chun B.H."/>
            <person name="Jeong S.E."/>
        </authorList>
    </citation>
    <scope>NUCLEOTIDE SEQUENCE [LARGE SCALE GENOMIC DNA]</scope>
    <source>
        <strain evidence="5 6">KCTC 42508</strain>
    </source>
</reference>
<dbReference type="GO" id="GO:0009026">
    <property type="term" value="F:tagaturonate reductase activity"/>
    <property type="evidence" value="ECO:0007669"/>
    <property type="project" value="TreeGrafter"/>
</dbReference>
<dbReference type="RefSeq" id="WP_154917498.1">
    <property type="nucleotide sequence ID" value="NZ_VUOE01000001.1"/>
</dbReference>
<dbReference type="InterPro" id="IPR013131">
    <property type="entry name" value="Mannitol_DH_N"/>
</dbReference>
<dbReference type="NCBIfam" id="NF002969">
    <property type="entry name" value="PRK03643.1"/>
    <property type="match status" value="1"/>
</dbReference>
<dbReference type="InterPro" id="IPR013328">
    <property type="entry name" value="6PGD_dom2"/>
</dbReference>
<evidence type="ECO:0000256" key="1">
    <source>
        <dbReference type="ARBA" id="ARBA00023002"/>
    </source>
</evidence>
<dbReference type="Pfam" id="PF01232">
    <property type="entry name" value="Mannitol_dh"/>
    <property type="match status" value="1"/>
</dbReference>
<evidence type="ECO:0000259" key="4">
    <source>
        <dbReference type="Pfam" id="PF08125"/>
    </source>
</evidence>
<proteinExistence type="predicted"/>